<organism evidence="3 4">
    <name type="scientific">[Clostridium] ultunense Esp</name>
    <dbReference type="NCBI Taxonomy" id="1288971"/>
    <lineage>
        <taxon>Bacteria</taxon>
        <taxon>Bacillati</taxon>
        <taxon>Bacillota</taxon>
        <taxon>Tissierellia</taxon>
        <taxon>Tissierellales</taxon>
        <taxon>Tepidimicrobiaceae</taxon>
        <taxon>Schnuerera</taxon>
    </lineage>
</organism>
<name>M1ZL40_9FIRM</name>
<evidence type="ECO:0000313" key="3">
    <source>
        <dbReference type="EMBL" id="SHD76504.1"/>
    </source>
</evidence>
<evidence type="ECO:0000313" key="4">
    <source>
        <dbReference type="Proteomes" id="UP000245423"/>
    </source>
</evidence>
<keyword evidence="4" id="KW-1185">Reference proteome</keyword>
<reference evidence="3 4" key="1">
    <citation type="submission" date="2016-11" db="EMBL/GenBank/DDBJ databases">
        <authorList>
            <person name="Manzoor S."/>
        </authorList>
    </citation>
    <scope>NUCLEOTIDE SEQUENCE [LARGE SCALE GENOMIC DNA]</scope>
    <source>
        <strain evidence="3">Clostridium ultunense strain Esp</strain>
    </source>
</reference>
<evidence type="ECO:0000259" key="2">
    <source>
        <dbReference type="Pfam" id="PF01645"/>
    </source>
</evidence>
<dbReference type="RefSeq" id="WP_005586718.1">
    <property type="nucleotide sequence ID" value="NZ_LT669839.1"/>
</dbReference>
<feature type="domain" description="Glutamate synthase" evidence="2">
    <location>
        <begin position="275"/>
        <end position="404"/>
    </location>
</feature>
<dbReference type="GO" id="GO:0006537">
    <property type="term" value="P:glutamate biosynthetic process"/>
    <property type="evidence" value="ECO:0007669"/>
    <property type="project" value="InterPro"/>
</dbReference>
<dbReference type="SUPFAM" id="SSF51395">
    <property type="entry name" value="FMN-linked oxidoreductases"/>
    <property type="match status" value="1"/>
</dbReference>
<sequence length="517" mass="57127">MSYSPSLSSTITKTRMRTPENVSSFSGMCSTCTTNCIGTCEIGSSAIRGEEALYPIGTDKNQFASEKIYPVDFSHFNINGRVFGTKGINTEDKEPTYPNADIFTTMGYKNPIKLKAPIILPAIAKLNWKDYYAGAALSGLLVVIGEDVISKDSELVLKDNRVVKSPLLEKMTQSFKEYHHGYGQIILQGNVDDENLGVLDYAIEKLGVTAVELKFGQGAKGIQGMGQVNSLEEALKFQNMGYLIYPDPSDPVIQEKYKKGVGPHFDKIGRLPMWDEEILSNRIEKLRELGAKQVCFKMAPYDPEDILRVLKIASQCKVDLVTFDGAGGGSGNSPCKMMNEWGFPTVYMESIIYELLKEMERKNYFLPKVAVAGGFTMEDHIFKGLSLGAPYISMIGIGRAAMASAMIGEKVGELIKTGNIPKDLLKYGNTVEEIFTDIRELKDIYGSKINNISTGAVGLYSYINRVSTGLKQLMALNRKFTLDEIGREDIIALTKEAAEVAGIPTFMDLKREIVKRV</sequence>
<accession>M1ZL40</accession>
<protein>
    <recommendedName>
        <fullName evidence="2">Glutamate synthase domain-containing protein</fullName>
    </recommendedName>
</protein>
<gene>
    <name evidence="3" type="ORF">CUESP1_1131</name>
</gene>
<evidence type="ECO:0000256" key="1">
    <source>
        <dbReference type="ARBA" id="ARBA00009716"/>
    </source>
</evidence>
<dbReference type="Pfam" id="PF01645">
    <property type="entry name" value="Glu_synthase"/>
    <property type="match status" value="1"/>
</dbReference>
<dbReference type="Proteomes" id="UP000245423">
    <property type="component" value="Chromosome 1"/>
</dbReference>
<dbReference type="AlphaFoldDB" id="M1ZL40"/>
<comment type="similarity">
    <text evidence="1">Belongs to the glutamate synthase family.</text>
</comment>
<dbReference type="Gene3D" id="3.20.20.70">
    <property type="entry name" value="Aldolase class I"/>
    <property type="match status" value="1"/>
</dbReference>
<dbReference type="GO" id="GO:0015930">
    <property type="term" value="F:glutamate synthase activity"/>
    <property type="evidence" value="ECO:0007669"/>
    <property type="project" value="InterPro"/>
</dbReference>
<dbReference type="HOGENOM" id="CLU_521509_0_0_9"/>
<proteinExistence type="inferred from homology"/>
<dbReference type="OrthoDB" id="9758182at2"/>
<dbReference type="InterPro" id="IPR002932">
    <property type="entry name" value="Glu_synthdom"/>
</dbReference>
<dbReference type="EMBL" id="LT669839">
    <property type="protein sequence ID" value="SHD76504.1"/>
    <property type="molecule type" value="Genomic_DNA"/>
</dbReference>
<dbReference type="InterPro" id="IPR013785">
    <property type="entry name" value="Aldolase_TIM"/>
</dbReference>